<dbReference type="Pfam" id="PF20737">
    <property type="entry name" value="Glyco_hydro127C"/>
    <property type="match status" value="1"/>
</dbReference>
<dbReference type="InterPro" id="IPR012878">
    <property type="entry name" value="Beta-AFase-like_GH127_cat"/>
</dbReference>
<gene>
    <name evidence="5" type="ORF">EDD28_1831</name>
</gene>
<feature type="domain" description="Non-reducing end beta-L-arabinofuranosidase-like GH127 middle" evidence="3">
    <location>
        <begin position="431"/>
        <end position="525"/>
    </location>
</feature>
<dbReference type="EMBL" id="RKHQ01000001">
    <property type="protein sequence ID" value="ROR97234.1"/>
    <property type="molecule type" value="Genomic_DNA"/>
</dbReference>
<evidence type="ECO:0000313" key="5">
    <source>
        <dbReference type="EMBL" id="ROR97234.1"/>
    </source>
</evidence>
<accession>A0A3N2DCR8</accession>
<dbReference type="GO" id="GO:0005975">
    <property type="term" value="P:carbohydrate metabolic process"/>
    <property type="evidence" value="ECO:0007669"/>
    <property type="project" value="InterPro"/>
</dbReference>
<evidence type="ECO:0000259" key="2">
    <source>
        <dbReference type="Pfam" id="PF07944"/>
    </source>
</evidence>
<dbReference type="SUPFAM" id="SSF48208">
    <property type="entry name" value="Six-hairpin glycosidases"/>
    <property type="match status" value="1"/>
</dbReference>
<dbReference type="InterPro" id="IPR049049">
    <property type="entry name" value="Beta-AFase-like_GH127_C"/>
</dbReference>
<feature type="domain" description="Non-reducing end beta-L-arabinofuranosidase-like GH127 catalytic" evidence="2">
    <location>
        <begin position="19"/>
        <end position="417"/>
    </location>
</feature>
<dbReference type="Pfam" id="PF20736">
    <property type="entry name" value="Glyco_hydro127M"/>
    <property type="match status" value="1"/>
</dbReference>
<evidence type="ECO:0000259" key="3">
    <source>
        <dbReference type="Pfam" id="PF20736"/>
    </source>
</evidence>
<feature type="region of interest" description="Disordered" evidence="1">
    <location>
        <begin position="608"/>
        <end position="628"/>
    </location>
</feature>
<reference evidence="5 6" key="1">
    <citation type="submission" date="2018-11" db="EMBL/GenBank/DDBJ databases">
        <title>Sequencing the genomes of 1000 actinobacteria strains.</title>
        <authorList>
            <person name="Klenk H.-P."/>
        </authorList>
    </citation>
    <scope>NUCLEOTIDE SEQUENCE [LARGE SCALE GENOMIC DNA]</scope>
    <source>
        <strain evidence="5 6">DSM 13521</strain>
    </source>
</reference>
<dbReference type="PANTHER" id="PTHR43465">
    <property type="entry name" value="DUF1680 DOMAIN PROTEIN (AFU_ORTHOLOGUE AFUA_1G08910)"/>
    <property type="match status" value="1"/>
</dbReference>
<feature type="compositionally biased region" description="Basic residues" evidence="1">
    <location>
        <begin position="619"/>
        <end position="628"/>
    </location>
</feature>
<feature type="compositionally biased region" description="Low complexity" evidence="1">
    <location>
        <begin position="608"/>
        <end position="618"/>
    </location>
</feature>
<proteinExistence type="predicted"/>
<evidence type="ECO:0000259" key="4">
    <source>
        <dbReference type="Pfam" id="PF20737"/>
    </source>
</evidence>
<evidence type="ECO:0000313" key="6">
    <source>
        <dbReference type="Proteomes" id="UP000275356"/>
    </source>
</evidence>
<dbReference type="InterPro" id="IPR008928">
    <property type="entry name" value="6-hairpin_glycosidase_sf"/>
</dbReference>
<evidence type="ECO:0008006" key="7">
    <source>
        <dbReference type="Google" id="ProtNLM"/>
    </source>
</evidence>
<feature type="domain" description="Non-reducing end beta-L-arabinofuranosidase-like GH127 C-terminal" evidence="4">
    <location>
        <begin position="528"/>
        <end position="652"/>
    </location>
</feature>
<evidence type="ECO:0000256" key="1">
    <source>
        <dbReference type="SAM" id="MobiDB-lite"/>
    </source>
</evidence>
<organism evidence="5 6">
    <name type="scientific">Salana multivorans</name>
    <dbReference type="NCBI Taxonomy" id="120377"/>
    <lineage>
        <taxon>Bacteria</taxon>
        <taxon>Bacillati</taxon>
        <taxon>Actinomycetota</taxon>
        <taxon>Actinomycetes</taxon>
        <taxon>Micrococcales</taxon>
        <taxon>Beutenbergiaceae</taxon>
        <taxon>Salana</taxon>
    </lineage>
</organism>
<sequence>MPSLVNVNNGLSTVPALADVRIDDAFWAPRREVVRTHTIPQQERELRTGGHLDALRGTWRPGEPEPHVFWESDVAKWIEAASYSLTQVPDPELDAAVEEVVALLAGAQEPDGYLNVYFSQVRPGRRFTDLRDAHELYCLGHLVEAAVAHHEATGRTSLLDVVRRYVDLVERELGPGGSCDGGYDGHEEIELALVRLARATGEARYLDLARRMVDARGREPFYFDAETERRGDEGYFASYFPDRPRQVQRFREYNQSHAPVREQSDAVGHAVRAMYLYCAMADLAAETGDDGLRAACERLWTSVTERKMYLTGGIGADPSIEGFAGDHELPNESSYNETCASVGLVMWAQRMGALTGEGRYGDVMELALYNTVLAGASADGTHYFYGNPMASDGGHEREPWFGCACCPPNLARLLMSLPWYAYLVRPGQVDVTLAVGGSARLDVPGVGEVRLDVATGYPWTGDVAIDVTAPPGADLVLRVRIPGWADGARAELNGEDLPDDAVVDGFLWVERAWRAGDRLSIELPMPARRVWADPRVRADLGRVAVARGPLVYCVERPLDGSADAPDPAAVVLARDEPIGTSWSDELGLVVADLPVRTIDDDAATVEADGAAAPDGAAPLHRRTPPRTTRRTAEAIPYFAWANRGPSAMRVWLLDSAPA</sequence>
<dbReference type="InterPro" id="IPR049046">
    <property type="entry name" value="Beta-AFase-like_GH127_middle"/>
</dbReference>
<dbReference type="InterPro" id="IPR049174">
    <property type="entry name" value="Beta-AFase-like"/>
</dbReference>
<dbReference type="PANTHER" id="PTHR43465:SF2">
    <property type="entry name" value="DUF1680 DOMAIN PROTEIN (AFU_ORTHOLOGUE AFUA_1G08910)"/>
    <property type="match status" value="1"/>
</dbReference>
<protein>
    <recommendedName>
        <fullName evidence="7">Glycoside hydrolase family 127 protein</fullName>
    </recommendedName>
</protein>
<name>A0A3N2DCR8_9MICO</name>
<dbReference type="AlphaFoldDB" id="A0A3N2DCR8"/>
<keyword evidence="6" id="KW-1185">Reference proteome</keyword>
<dbReference type="Pfam" id="PF07944">
    <property type="entry name" value="Beta-AFase-like_GH127_cat"/>
    <property type="match status" value="1"/>
</dbReference>
<dbReference type="Proteomes" id="UP000275356">
    <property type="component" value="Unassembled WGS sequence"/>
</dbReference>
<comment type="caution">
    <text evidence="5">The sequence shown here is derived from an EMBL/GenBank/DDBJ whole genome shotgun (WGS) entry which is preliminary data.</text>
</comment>